<proteinExistence type="predicted"/>
<accession>A0A564YEI5</accession>
<gene>
    <name evidence="1" type="ORF">WMSIL1_LOCUS5744</name>
</gene>
<name>A0A564YEI5_HYMDI</name>
<organism evidence="1 2">
    <name type="scientific">Hymenolepis diminuta</name>
    <name type="common">Rat tapeworm</name>
    <dbReference type="NCBI Taxonomy" id="6216"/>
    <lineage>
        <taxon>Eukaryota</taxon>
        <taxon>Metazoa</taxon>
        <taxon>Spiralia</taxon>
        <taxon>Lophotrochozoa</taxon>
        <taxon>Platyhelminthes</taxon>
        <taxon>Cestoda</taxon>
        <taxon>Eucestoda</taxon>
        <taxon>Cyclophyllidea</taxon>
        <taxon>Hymenolepididae</taxon>
        <taxon>Hymenolepis</taxon>
    </lineage>
</organism>
<evidence type="ECO:0000313" key="2">
    <source>
        <dbReference type="Proteomes" id="UP000321570"/>
    </source>
</evidence>
<protein>
    <submittedName>
        <fullName evidence="1">Uncharacterized protein</fullName>
    </submittedName>
</protein>
<keyword evidence="2" id="KW-1185">Reference proteome</keyword>
<dbReference type="Proteomes" id="UP000321570">
    <property type="component" value="Unassembled WGS sequence"/>
</dbReference>
<dbReference type="EMBL" id="CABIJS010000188">
    <property type="protein sequence ID" value="VUZ45697.1"/>
    <property type="molecule type" value="Genomic_DNA"/>
</dbReference>
<dbReference type="AlphaFoldDB" id="A0A564YEI5"/>
<reference evidence="1 2" key="1">
    <citation type="submission" date="2019-07" db="EMBL/GenBank/DDBJ databases">
        <authorList>
            <person name="Jastrzebski P J."/>
            <person name="Paukszto L."/>
            <person name="Jastrzebski P J."/>
        </authorList>
    </citation>
    <scope>NUCLEOTIDE SEQUENCE [LARGE SCALE GENOMIC DNA]</scope>
    <source>
        <strain evidence="1 2">WMS-il1</strain>
    </source>
</reference>
<evidence type="ECO:0000313" key="1">
    <source>
        <dbReference type="EMBL" id="VUZ45697.1"/>
    </source>
</evidence>
<sequence>MLRPVLRSKVPSIKTRAKLPEVFTEPVLLYNLSAIIFDKDDNNKLKTVQSTTRRMVLGYYSRR</sequence>